<reference evidence="1 2" key="1">
    <citation type="journal article" date="2016" name="Nat. Commun.">
        <title>Thousands of microbial genomes shed light on interconnected biogeochemical processes in an aquifer system.</title>
        <authorList>
            <person name="Anantharaman K."/>
            <person name="Brown C.T."/>
            <person name="Hug L.A."/>
            <person name="Sharon I."/>
            <person name="Castelle C.J."/>
            <person name="Probst A.J."/>
            <person name="Thomas B.C."/>
            <person name="Singh A."/>
            <person name="Wilkins M.J."/>
            <person name="Karaoz U."/>
            <person name="Brodie E.L."/>
            <person name="Williams K.H."/>
            <person name="Hubbard S.S."/>
            <person name="Banfield J.F."/>
        </authorList>
    </citation>
    <scope>NUCLEOTIDE SEQUENCE [LARGE SCALE GENOMIC DNA]</scope>
</reference>
<dbReference type="Pfam" id="PF05635">
    <property type="entry name" value="23S_rRNA_IVP"/>
    <property type="match status" value="1"/>
</dbReference>
<dbReference type="AlphaFoldDB" id="A0A1G2C5M8"/>
<dbReference type="PANTHER" id="PTHR38471">
    <property type="entry name" value="FOUR HELIX BUNDLE PROTEIN"/>
    <property type="match status" value="1"/>
</dbReference>
<organism evidence="1 2">
    <name type="scientific">Candidatus Liptonbacteria bacterium GWB1_49_6</name>
    <dbReference type="NCBI Taxonomy" id="1798644"/>
    <lineage>
        <taxon>Bacteria</taxon>
        <taxon>Candidatus Liptoniibacteriota</taxon>
    </lineage>
</organism>
<dbReference type="CDD" id="cd16377">
    <property type="entry name" value="23S_rRNA_IVP_like"/>
    <property type="match status" value="1"/>
</dbReference>
<dbReference type="Gene3D" id="1.20.1440.60">
    <property type="entry name" value="23S rRNA-intervening sequence"/>
    <property type="match status" value="1"/>
</dbReference>
<gene>
    <name evidence="1" type="ORF">A2122_00975</name>
</gene>
<name>A0A1G2C5M8_9BACT</name>
<dbReference type="Proteomes" id="UP000176648">
    <property type="component" value="Unassembled WGS sequence"/>
</dbReference>
<dbReference type="InterPro" id="IPR012657">
    <property type="entry name" value="23S_rRNA-intervening_sequence"/>
</dbReference>
<evidence type="ECO:0000313" key="2">
    <source>
        <dbReference type="Proteomes" id="UP000176648"/>
    </source>
</evidence>
<dbReference type="SUPFAM" id="SSF158446">
    <property type="entry name" value="IVS-encoded protein-like"/>
    <property type="match status" value="1"/>
</dbReference>
<dbReference type="EMBL" id="MHKU01000025">
    <property type="protein sequence ID" value="OGY96698.1"/>
    <property type="molecule type" value="Genomic_DNA"/>
</dbReference>
<evidence type="ECO:0000313" key="1">
    <source>
        <dbReference type="EMBL" id="OGY96698.1"/>
    </source>
</evidence>
<protein>
    <recommendedName>
        <fullName evidence="3">Four helix bundle protein</fullName>
    </recommendedName>
</protein>
<proteinExistence type="predicted"/>
<dbReference type="STRING" id="1798644.A2122_00975"/>
<sequence length="121" mass="13891">MNSFRELIVWQKATELTKEIYRLTSLFPKSESYGLSNQLRRAAVSVPSNIAEGFSRKSFKENFQFLSIAFGSTSEIETQLHLSRELHCAESQEFIKAESLLVEVRKMLNTMLSKRKKIAAN</sequence>
<accession>A0A1G2C5M8</accession>
<dbReference type="NCBIfam" id="TIGR02436">
    <property type="entry name" value="four helix bundle protein"/>
    <property type="match status" value="1"/>
</dbReference>
<dbReference type="InterPro" id="IPR036583">
    <property type="entry name" value="23S_rRNA_IVS_sf"/>
</dbReference>
<dbReference type="PANTHER" id="PTHR38471:SF2">
    <property type="entry name" value="FOUR HELIX BUNDLE PROTEIN"/>
    <property type="match status" value="1"/>
</dbReference>
<comment type="caution">
    <text evidence="1">The sequence shown here is derived from an EMBL/GenBank/DDBJ whole genome shotgun (WGS) entry which is preliminary data.</text>
</comment>
<evidence type="ECO:0008006" key="3">
    <source>
        <dbReference type="Google" id="ProtNLM"/>
    </source>
</evidence>